<keyword evidence="3" id="KW-1185">Reference proteome</keyword>
<gene>
    <name evidence="2" type="ORF">H1S06_00630</name>
</gene>
<protein>
    <submittedName>
        <fullName evidence="2">Uncharacterized protein</fullName>
    </submittedName>
</protein>
<evidence type="ECO:0000256" key="1">
    <source>
        <dbReference type="SAM" id="MobiDB-lite"/>
    </source>
</evidence>
<dbReference type="RefSeq" id="WP_181736349.1">
    <property type="nucleotide sequence ID" value="NZ_JACEMT010000029.1"/>
</dbReference>
<evidence type="ECO:0000313" key="2">
    <source>
        <dbReference type="EMBL" id="MBA4500876.1"/>
    </source>
</evidence>
<accession>A0A7W2A9L1</accession>
<dbReference type="EMBL" id="JACEMT010000029">
    <property type="protein sequence ID" value="MBA4500876.1"/>
    <property type="molecule type" value="Genomic_DNA"/>
</dbReference>
<feature type="compositionally biased region" description="Basic residues" evidence="1">
    <location>
        <begin position="383"/>
        <end position="393"/>
    </location>
</feature>
<name>A0A7W2A9L1_9GAMM</name>
<feature type="region of interest" description="Disordered" evidence="1">
    <location>
        <begin position="382"/>
        <end position="406"/>
    </location>
</feature>
<feature type="compositionally biased region" description="Basic and acidic residues" evidence="1">
    <location>
        <begin position="394"/>
        <end position="406"/>
    </location>
</feature>
<comment type="caution">
    <text evidence="2">The sequence shown here is derived from an EMBL/GenBank/DDBJ whole genome shotgun (WGS) entry which is preliminary data.</text>
</comment>
<dbReference type="AlphaFoldDB" id="A0A7W2A9L1"/>
<reference evidence="2 3" key="1">
    <citation type="submission" date="2020-07" db="EMBL/GenBank/DDBJ databases">
        <title>Bacterium isolated from marien macroalgae.</title>
        <authorList>
            <person name="Zhu K."/>
            <person name="Lu D."/>
            <person name="Du Z."/>
        </authorList>
    </citation>
    <scope>NUCLEOTIDE SEQUENCE [LARGE SCALE GENOMIC DNA]</scope>
    <source>
        <strain evidence="2 3">3-1745</strain>
    </source>
</reference>
<organism evidence="2 3">
    <name type="scientific">Marinobacterium marinum</name>
    <dbReference type="NCBI Taxonomy" id="2756129"/>
    <lineage>
        <taxon>Bacteria</taxon>
        <taxon>Pseudomonadati</taxon>
        <taxon>Pseudomonadota</taxon>
        <taxon>Gammaproteobacteria</taxon>
        <taxon>Oceanospirillales</taxon>
        <taxon>Oceanospirillaceae</taxon>
        <taxon>Marinobacterium</taxon>
    </lineage>
</organism>
<sequence>MDKKLKRSPPFKPLLATDAPKFKQAQASELENEFRIQWSHESLFEFFIFDKLNEADKAVKYLLNHPDLAVFIESKNGRHKIHPALVSITNMVKFLSAGLVATTDDLLPPEHRERSLKPSIRLHPYLELFIWMGYALKQFNENLRDFRYTAPSEERAKLENYIAKYLDNLKRLIKNQSSEPIQDARLRAIQARSDSLENETWKTAIHRNQKRHRQNHVSANKFYENTWKNAPKEGLIFLPIPLCYTFRGMWPYQQGIPDSDIEITKENFQLLVKKFTLRFKECIDYIWFIHYTPKGGLIVRWLLVFPGSKKKFEVDEVLTFIKQNWISIKVHSGYIGFLSQKNQIWWREPKRKSPCRVKSLLDRWVLYDQFIKIESQGKTFRSMGRKQHRHKHTSLVDKDGFRETRT</sequence>
<proteinExistence type="predicted"/>
<dbReference type="Proteomes" id="UP000538931">
    <property type="component" value="Unassembled WGS sequence"/>
</dbReference>
<evidence type="ECO:0000313" key="3">
    <source>
        <dbReference type="Proteomes" id="UP000538931"/>
    </source>
</evidence>